<accession>A0A0P1IH33</accession>
<feature type="repeat" description="TPR" evidence="1">
    <location>
        <begin position="377"/>
        <end position="410"/>
    </location>
</feature>
<evidence type="ECO:0000256" key="1">
    <source>
        <dbReference type="PROSITE-ProRule" id="PRU00339"/>
    </source>
</evidence>
<dbReference type="InterPro" id="IPR019734">
    <property type="entry name" value="TPR_rpt"/>
</dbReference>
<dbReference type="InterPro" id="IPR011990">
    <property type="entry name" value="TPR-like_helical_dom_sf"/>
</dbReference>
<name>A0A0P1IH33_9RHOB</name>
<keyword evidence="6" id="KW-1185">Reference proteome</keyword>
<sequence length="501" mass="55317">MIEAVTEFHFIRISYLLFLIPIVGLWWLVIPKRKGQADLPAGIAPHLARALTLGTDEKRQIYPIDVAMFVAALITIAAAGPTWTRATNPLVADTAPLVIALKVTDSMESTDLTPSRLQRAKFKITDIINARSGAPTALVAYAGSPHRVAPLTEDANILRPLLEGLSPAVMPTSGDAAGDALTLAQSILDDSETPGAVLFALDDLDPSQIPELQTASSQVFFLTMLPDSKQIVQLNTLKNATAVPFSNDDRDVTQLLRQIQSAYVDALDDEDRLDWQDHGWVLAWPAALLSLLWFRRGWVIRWALLGLFLVQPSGPAKADGWRDWFLTADQQGQIAMNQKRFADAAELFENPYYEGYARLKAGQYPEAAAIFAELNTAEAAFAEGMARIRNREYRPAIAAFETALNRRPNWPEAQHNLEVATAVLDYVETTREQSDTGEEAGIGADDTVFDNETGKGENTTIQAQIDGTRPLSADQWISAIDTDMQDFLRNRFLLENQERSQ</sequence>
<evidence type="ECO:0000256" key="3">
    <source>
        <dbReference type="SAM" id="Phobius"/>
    </source>
</evidence>
<dbReference type="SUPFAM" id="SSF48452">
    <property type="entry name" value="TPR-like"/>
    <property type="match status" value="1"/>
</dbReference>
<keyword evidence="1" id="KW-0802">TPR repeat</keyword>
<reference evidence="6" key="1">
    <citation type="submission" date="2015-09" db="EMBL/GenBank/DDBJ databases">
        <authorList>
            <person name="Rodrigo-Torres L."/>
            <person name="Arahal D.R."/>
        </authorList>
    </citation>
    <scope>NUCLEOTIDE SEQUENCE [LARGE SCALE GENOMIC DNA]</scope>
    <source>
        <strain evidence="6">CECT 5091</strain>
    </source>
</reference>
<feature type="domain" description="VWFA" evidence="4">
    <location>
        <begin position="97"/>
        <end position="197"/>
    </location>
</feature>
<dbReference type="Pfam" id="PF13519">
    <property type="entry name" value="VWA_2"/>
    <property type="match status" value="1"/>
</dbReference>
<dbReference type="OrthoDB" id="9807628at2"/>
<keyword evidence="3" id="KW-0812">Transmembrane</keyword>
<keyword evidence="3" id="KW-0472">Membrane</keyword>
<dbReference type="InterPro" id="IPR002035">
    <property type="entry name" value="VWF_A"/>
</dbReference>
<evidence type="ECO:0000313" key="5">
    <source>
        <dbReference type="EMBL" id="CUJ94753.1"/>
    </source>
</evidence>
<gene>
    <name evidence="5" type="ORF">RUE5091_01455</name>
</gene>
<dbReference type="InterPro" id="IPR050768">
    <property type="entry name" value="UPF0353/GerABKA_families"/>
</dbReference>
<evidence type="ECO:0000256" key="2">
    <source>
        <dbReference type="SAM" id="MobiDB-lite"/>
    </source>
</evidence>
<dbReference type="PANTHER" id="PTHR22550">
    <property type="entry name" value="SPORE GERMINATION PROTEIN"/>
    <property type="match status" value="1"/>
</dbReference>
<proteinExistence type="predicted"/>
<dbReference type="PANTHER" id="PTHR22550:SF14">
    <property type="entry name" value="VWFA DOMAIN-CONTAINING PROTEIN"/>
    <property type="match status" value="1"/>
</dbReference>
<dbReference type="Proteomes" id="UP000051260">
    <property type="component" value="Unassembled WGS sequence"/>
</dbReference>
<dbReference type="EMBL" id="CYUD01000004">
    <property type="protein sequence ID" value="CUJ94753.1"/>
    <property type="molecule type" value="Genomic_DNA"/>
</dbReference>
<dbReference type="Gene3D" id="3.40.50.410">
    <property type="entry name" value="von Willebrand factor, type A domain"/>
    <property type="match status" value="1"/>
</dbReference>
<dbReference type="AlphaFoldDB" id="A0A0P1IH33"/>
<dbReference type="Gene3D" id="1.25.40.10">
    <property type="entry name" value="Tetratricopeptide repeat domain"/>
    <property type="match status" value="1"/>
</dbReference>
<dbReference type="SUPFAM" id="SSF53300">
    <property type="entry name" value="vWA-like"/>
    <property type="match status" value="1"/>
</dbReference>
<dbReference type="RefSeq" id="WP_058281210.1">
    <property type="nucleotide sequence ID" value="NZ_CYUD01000004.1"/>
</dbReference>
<dbReference type="PROSITE" id="PS50005">
    <property type="entry name" value="TPR"/>
    <property type="match status" value="1"/>
</dbReference>
<organism evidence="5 6">
    <name type="scientific">Ruegeria denitrificans</name>
    <dbReference type="NCBI Taxonomy" id="1715692"/>
    <lineage>
        <taxon>Bacteria</taxon>
        <taxon>Pseudomonadati</taxon>
        <taxon>Pseudomonadota</taxon>
        <taxon>Alphaproteobacteria</taxon>
        <taxon>Rhodobacterales</taxon>
        <taxon>Roseobacteraceae</taxon>
        <taxon>Ruegeria</taxon>
    </lineage>
</organism>
<evidence type="ECO:0000313" key="6">
    <source>
        <dbReference type="Proteomes" id="UP000051260"/>
    </source>
</evidence>
<dbReference type="InterPro" id="IPR036465">
    <property type="entry name" value="vWFA_dom_sf"/>
</dbReference>
<feature type="region of interest" description="Disordered" evidence="2">
    <location>
        <begin position="432"/>
        <end position="456"/>
    </location>
</feature>
<evidence type="ECO:0000259" key="4">
    <source>
        <dbReference type="Pfam" id="PF13519"/>
    </source>
</evidence>
<keyword evidence="3" id="KW-1133">Transmembrane helix</keyword>
<dbReference type="STRING" id="1715692.RUE5091_01455"/>
<protein>
    <recommendedName>
        <fullName evidence="4">VWFA domain-containing protein</fullName>
    </recommendedName>
</protein>
<feature type="transmembrane region" description="Helical" evidence="3">
    <location>
        <begin position="12"/>
        <end position="30"/>
    </location>
</feature>